<protein>
    <submittedName>
        <fullName evidence="1">Uncharacterized protein</fullName>
    </submittedName>
</protein>
<gene>
    <name evidence="1" type="ORF">M422DRAFT_38698</name>
</gene>
<dbReference type="AlphaFoldDB" id="A0A0C9TUF7"/>
<name>A0A0C9TUF7_SPHS4</name>
<proteinExistence type="predicted"/>
<dbReference type="HOGENOM" id="CLU_1603793_0_0_1"/>
<evidence type="ECO:0000313" key="2">
    <source>
        <dbReference type="Proteomes" id="UP000054279"/>
    </source>
</evidence>
<keyword evidence="2" id="KW-1185">Reference proteome</keyword>
<evidence type="ECO:0000313" key="1">
    <source>
        <dbReference type="EMBL" id="KIJ25449.1"/>
    </source>
</evidence>
<organism evidence="1 2">
    <name type="scientific">Sphaerobolus stellatus (strain SS14)</name>
    <dbReference type="NCBI Taxonomy" id="990650"/>
    <lineage>
        <taxon>Eukaryota</taxon>
        <taxon>Fungi</taxon>
        <taxon>Dikarya</taxon>
        <taxon>Basidiomycota</taxon>
        <taxon>Agaricomycotina</taxon>
        <taxon>Agaricomycetes</taxon>
        <taxon>Phallomycetidae</taxon>
        <taxon>Geastrales</taxon>
        <taxon>Sphaerobolaceae</taxon>
        <taxon>Sphaerobolus</taxon>
    </lineage>
</organism>
<dbReference type="Proteomes" id="UP000054279">
    <property type="component" value="Unassembled WGS sequence"/>
</dbReference>
<accession>A0A0C9TUF7</accession>
<dbReference type="EMBL" id="KN837414">
    <property type="protein sequence ID" value="KIJ25449.1"/>
    <property type="molecule type" value="Genomic_DNA"/>
</dbReference>
<sequence>MHYTFRAIYSFHSAFTTIFSNAIRYKVTVASQVARPHHPHGVDCRMILSADLESYSSWLFSCFHIDIAAANIDTFQATRQYLLKFCPQRQRSFSLLFQRTQPTSCGYNYFVLFDLRGRNLYEVLSLFSSQALPLFSNHKTGIPSALLESISKGYFVSFLLEIFWSR</sequence>
<reference evidence="1 2" key="1">
    <citation type="submission" date="2014-06" db="EMBL/GenBank/DDBJ databases">
        <title>Evolutionary Origins and Diversification of the Mycorrhizal Mutualists.</title>
        <authorList>
            <consortium name="DOE Joint Genome Institute"/>
            <consortium name="Mycorrhizal Genomics Consortium"/>
            <person name="Kohler A."/>
            <person name="Kuo A."/>
            <person name="Nagy L.G."/>
            <person name="Floudas D."/>
            <person name="Copeland A."/>
            <person name="Barry K.W."/>
            <person name="Cichocki N."/>
            <person name="Veneault-Fourrey C."/>
            <person name="LaButti K."/>
            <person name="Lindquist E.A."/>
            <person name="Lipzen A."/>
            <person name="Lundell T."/>
            <person name="Morin E."/>
            <person name="Murat C."/>
            <person name="Riley R."/>
            <person name="Ohm R."/>
            <person name="Sun H."/>
            <person name="Tunlid A."/>
            <person name="Henrissat B."/>
            <person name="Grigoriev I.V."/>
            <person name="Hibbett D.S."/>
            <person name="Martin F."/>
        </authorList>
    </citation>
    <scope>NUCLEOTIDE SEQUENCE [LARGE SCALE GENOMIC DNA]</scope>
    <source>
        <strain evidence="1 2">SS14</strain>
    </source>
</reference>